<protein>
    <submittedName>
        <fullName evidence="1">Uncharacterized protein</fullName>
    </submittedName>
</protein>
<sequence>MKSRLNYVCSYCAFEIFASMNQITVTCPQCDESMQEI</sequence>
<gene>
    <name evidence="1" type="ORF">METZ01_LOCUS140811</name>
</gene>
<dbReference type="AlphaFoldDB" id="A0A381ZGT5"/>
<reference evidence="1" key="1">
    <citation type="submission" date="2018-05" db="EMBL/GenBank/DDBJ databases">
        <authorList>
            <person name="Lanie J.A."/>
            <person name="Ng W.-L."/>
            <person name="Kazmierczak K.M."/>
            <person name="Andrzejewski T.M."/>
            <person name="Davidsen T.M."/>
            <person name="Wayne K.J."/>
            <person name="Tettelin H."/>
            <person name="Glass J.I."/>
            <person name="Rusch D."/>
            <person name="Podicherti R."/>
            <person name="Tsui H.-C.T."/>
            <person name="Winkler M.E."/>
        </authorList>
    </citation>
    <scope>NUCLEOTIDE SEQUENCE</scope>
</reference>
<dbReference type="EMBL" id="UINC01021106">
    <property type="protein sequence ID" value="SVA87957.1"/>
    <property type="molecule type" value="Genomic_DNA"/>
</dbReference>
<evidence type="ECO:0000313" key="1">
    <source>
        <dbReference type="EMBL" id="SVA87957.1"/>
    </source>
</evidence>
<name>A0A381ZGT5_9ZZZZ</name>
<proteinExistence type="predicted"/>
<organism evidence="1">
    <name type="scientific">marine metagenome</name>
    <dbReference type="NCBI Taxonomy" id="408172"/>
    <lineage>
        <taxon>unclassified sequences</taxon>
        <taxon>metagenomes</taxon>
        <taxon>ecological metagenomes</taxon>
    </lineage>
</organism>
<accession>A0A381ZGT5</accession>